<protein>
    <submittedName>
        <fullName evidence="1">Uncharacterized protein</fullName>
    </submittedName>
</protein>
<organism evidence="1 2">
    <name type="scientific">Paenibacillus melissococcoides</name>
    <dbReference type="NCBI Taxonomy" id="2912268"/>
    <lineage>
        <taxon>Bacteria</taxon>
        <taxon>Bacillati</taxon>
        <taxon>Bacillota</taxon>
        <taxon>Bacilli</taxon>
        <taxon>Bacillales</taxon>
        <taxon>Paenibacillaceae</taxon>
        <taxon>Paenibacillus</taxon>
    </lineage>
</organism>
<comment type="caution">
    <text evidence="1">The sequence shown here is derived from an EMBL/GenBank/DDBJ whole genome shotgun (WGS) entry which is preliminary data.</text>
</comment>
<name>A0ABM9FV40_9BACL</name>
<reference evidence="1" key="1">
    <citation type="submission" date="2022-06" db="EMBL/GenBank/DDBJ databases">
        <authorList>
            <person name="Dietemann V."/>
            <person name="Ory F."/>
            <person name="Dainat B."/>
            <person name="Oberhansli S."/>
        </authorList>
    </citation>
    <scope>NUCLEOTIDE SEQUENCE</scope>
    <source>
        <strain evidence="1">Ena-SAMPLE-TAB-26-04-2022-14:26:32:270-5432</strain>
    </source>
</reference>
<dbReference type="Proteomes" id="UP001154322">
    <property type="component" value="Unassembled WGS sequence"/>
</dbReference>
<evidence type="ECO:0000313" key="2">
    <source>
        <dbReference type="Proteomes" id="UP001154322"/>
    </source>
</evidence>
<dbReference type="EMBL" id="CALYLO010000001">
    <property type="protein sequence ID" value="CAH8243016.1"/>
    <property type="molecule type" value="Genomic_DNA"/>
</dbReference>
<evidence type="ECO:0000313" key="1">
    <source>
        <dbReference type="EMBL" id="CAH8243016.1"/>
    </source>
</evidence>
<proteinExistence type="predicted"/>
<sequence length="101" mass="11385">MAELAGIWGEKMQLCRNFSRISLLKGKKLHPCRNRAARLRPGYIKTRMDAVHAGSQRLRFNFEQIRADGGQGLSTLAKKPARYIDACSSVPPVREWRTSSA</sequence>
<keyword evidence="2" id="KW-1185">Reference proteome</keyword>
<accession>A0ABM9FV40</accession>
<gene>
    <name evidence="1" type="ORF">WJ0W_000225</name>
</gene>